<name>A0A6A5TAE4_9PLEO</name>
<sequence>RSESTSLDHASTLHHPLSPSPSPSPRRSNASTQPKASPTLHTNIQLHLPRQKWHHHLHITFKPGHSPGTPVYQSLSFLQPRPHHRRHLHPNHNHPRQNNDRLQLQPAHVPDLLISHNL</sequence>
<dbReference type="EMBL" id="ML977030">
    <property type="protein sequence ID" value="KAF1949915.1"/>
    <property type="molecule type" value="Genomic_DNA"/>
</dbReference>
<accession>A0A6A5TAE4</accession>
<dbReference type="Proteomes" id="UP000800035">
    <property type="component" value="Unassembled WGS sequence"/>
</dbReference>
<keyword evidence="3" id="KW-1185">Reference proteome</keyword>
<evidence type="ECO:0000256" key="1">
    <source>
        <dbReference type="SAM" id="MobiDB-lite"/>
    </source>
</evidence>
<feature type="compositionally biased region" description="Basic residues" evidence="1">
    <location>
        <begin position="81"/>
        <end position="95"/>
    </location>
</feature>
<feature type="region of interest" description="Disordered" evidence="1">
    <location>
        <begin position="81"/>
        <end position="101"/>
    </location>
</feature>
<evidence type="ECO:0000313" key="2">
    <source>
        <dbReference type="EMBL" id="KAF1949915.1"/>
    </source>
</evidence>
<feature type="compositionally biased region" description="Polar residues" evidence="1">
    <location>
        <begin position="29"/>
        <end position="41"/>
    </location>
</feature>
<feature type="region of interest" description="Disordered" evidence="1">
    <location>
        <begin position="1"/>
        <end position="41"/>
    </location>
</feature>
<protein>
    <submittedName>
        <fullName evidence="2">Uncharacterized protein</fullName>
    </submittedName>
</protein>
<gene>
    <name evidence="2" type="ORF">CC80DRAFT_539959</name>
</gene>
<reference evidence="2" key="1">
    <citation type="journal article" date="2020" name="Stud. Mycol.">
        <title>101 Dothideomycetes genomes: a test case for predicting lifestyles and emergence of pathogens.</title>
        <authorList>
            <person name="Haridas S."/>
            <person name="Albert R."/>
            <person name="Binder M."/>
            <person name="Bloem J."/>
            <person name="Labutti K."/>
            <person name="Salamov A."/>
            <person name="Andreopoulos B."/>
            <person name="Baker S."/>
            <person name="Barry K."/>
            <person name="Bills G."/>
            <person name="Bluhm B."/>
            <person name="Cannon C."/>
            <person name="Castanera R."/>
            <person name="Culley D."/>
            <person name="Daum C."/>
            <person name="Ezra D."/>
            <person name="Gonzalez J."/>
            <person name="Henrissat B."/>
            <person name="Kuo A."/>
            <person name="Liang C."/>
            <person name="Lipzen A."/>
            <person name="Lutzoni F."/>
            <person name="Magnuson J."/>
            <person name="Mondo S."/>
            <person name="Nolan M."/>
            <person name="Ohm R."/>
            <person name="Pangilinan J."/>
            <person name="Park H.-J."/>
            <person name="Ramirez L."/>
            <person name="Alfaro M."/>
            <person name="Sun H."/>
            <person name="Tritt A."/>
            <person name="Yoshinaga Y."/>
            <person name="Zwiers L.-H."/>
            <person name="Turgeon B."/>
            <person name="Goodwin S."/>
            <person name="Spatafora J."/>
            <person name="Crous P."/>
            <person name="Grigoriev I."/>
        </authorList>
    </citation>
    <scope>NUCLEOTIDE SEQUENCE</scope>
    <source>
        <strain evidence="2">CBS 675.92</strain>
    </source>
</reference>
<feature type="non-terminal residue" evidence="2">
    <location>
        <position position="118"/>
    </location>
</feature>
<organism evidence="2 3">
    <name type="scientific">Byssothecium circinans</name>
    <dbReference type="NCBI Taxonomy" id="147558"/>
    <lineage>
        <taxon>Eukaryota</taxon>
        <taxon>Fungi</taxon>
        <taxon>Dikarya</taxon>
        <taxon>Ascomycota</taxon>
        <taxon>Pezizomycotina</taxon>
        <taxon>Dothideomycetes</taxon>
        <taxon>Pleosporomycetidae</taxon>
        <taxon>Pleosporales</taxon>
        <taxon>Massarineae</taxon>
        <taxon>Massarinaceae</taxon>
        <taxon>Byssothecium</taxon>
    </lineage>
</organism>
<dbReference type="AlphaFoldDB" id="A0A6A5TAE4"/>
<proteinExistence type="predicted"/>
<feature type="non-terminal residue" evidence="2">
    <location>
        <position position="1"/>
    </location>
</feature>
<evidence type="ECO:0000313" key="3">
    <source>
        <dbReference type="Proteomes" id="UP000800035"/>
    </source>
</evidence>